<proteinExistence type="predicted"/>
<dbReference type="PANTHER" id="PTHR43798">
    <property type="entry name" value="MONOACYLGLYCEROL LIPASE"/>
    <property type="match status" value="1"/>
</dbReference>
<protein>
    <submittedName>
        <fullName evidence="2">Pimeloyl-ACP methyl ester carboxylesterase</fullName>
    </submittedName>
</protein>
<evidence type="ECO:0000259" key="1">
    <source>
        <dbReference type="Pfam" id="PF12697"/>
    </source>
</evidence>
<dbReference type="EMBL" id="PGFF01000001">
    <property type="protein sequence ID" value="PJJ72007.1"/>
    <property type="molecule type" value="Genomic_DNA"/>
</dbReference>
<keyword evidence="3" id="KW-1185">Reference proteome</keyword>
<dbReference type="InterPro" id="IPR050266">
    <property type="entry name" value="AB_hydrolase_sf"/>
</dbReference>
<dbReference type="AlphaFoldDB" id="A0A2M9CJC6"/>
<gene>
    <name evidence="2" type="ORF">CLV46_1567</name>
</gene>
<feature type="domain" description="AB hydrolase-1" evidence="1">
    <location>
        <begin position="5"/>
        <end position="223"/>
    </location>
</feature>
<name>A0A2M9CJC6_9MICO</name>
<dbReference type="SUPFAM" id="SSF53474">
    <property type="entry name" value="alpha/beta-Hydrolases"/>
    <property type="match status" value="1"/>
</dbReference>
<dbReference type="Pfam" id="PF12697">
    <property type="entry name" value="Abhydrolase_6"/>
    <property type="match status" value="1"/>
</dbReference>
<dbReference type="Gene3D" id="3.40.50.1820">
    <property type="entry name" value="alpha/beta hydrolase"/>
    <property type="match status" value="1"/>
</dbReference>
<dbReference type="InterPro" id="IPR029058">
    <property type="entry name" value="AB_hydrolase_fold"/>
</dbReference>
<evidence type="ECO:0000313" key="2">
    <source>
        <dbReference type="EMBL" id="PJJ72007.1"/>
    </source>
</evidence>
<comment type="caution">
    <text evidence="2">The sequence shown here is derived from an EMBL/GenBank/DDBJ whole genome shotgun (WGS) entry which is preliminary data.</text>
</comment>
<dbReference type="Proteomes" id="UP000228758">
    <property type="component" value="Unassembled WGS sequence"/>
</dbReference>
<evidence type="ECO:0000313" key="3">
    <source>
        <dbReference type="Proteomes" id="UP000228758"/>
    </source>
</evidence>
<dbReference type="InterPro" id="IPR000073">
    <property type="entry name" value="AB_hydrolase_1"/>
</dbReference>
<dbReference type="GO" id="GO:0047372">
    <property type="term" value="F:monoacylglycerol lipase activity"/>
    <property type="evidence" value="ECO:0007669"/>
    <property type="project" value="TreeGrafter"/>
</dbReference>
<sequence>MPPSVVLVHTLRSSSTMWRHQRETLAEHGITSIAPDLPGHGSRIDEHFTLDEALATIHRAVTEAPGPVVLVGCSLGGYLSVHYAGQERRDIIGLIAASCGTQPLSWLLDSYRLAAGAINALPDKGASLNHAAVTAFVRDPQLAHDVEAGGVALEVMDDVLRELHGLDTRGSLRRIEQPVWLVNGQWDHFRLQERGFLKATQRGRLVRVKGAGHLVNVSKPAEFDRILLDAIAVFDR</sequence>
<reference evidence="2 3" key="1">
    <citation type="submission" date="2017-11" db="EMBL/GenBank/DDBJ databases">
        <title>Genomic Encyclopedia of Archaeal and Bacterial Type Strains, Phase II (KMG-II): From Individual Species to Whole Genera.</title>
        <authorList>
            <person name="Goeker M."/>
        </authorList>
    </citation>
    <scope>NUCLEOTIDE SEQUENCE [LARGE SCALE GENOMIC DNA]</scope>
    <source>
        <strain evidence="2 3">DSM 27393</strain>
    </source>
</reference>
<organism evidence="2 3">
    <name type="scientific">Diaminobutyricimonas aerilata</name>
    <dbReference type="NCBI Taxonomy" id="1162967"/>
    <lineage>
        <taxon>Bacteria</taxon>
        <taxon>Bacillati</taxon>
        <taxon>Actinomycetota</taxon>
        <taxon>Actinomycetes</taxon>
        <taxon>Micrococcales</taxon>
        <taxon>Microbacteriaceae</taxon>
        <taxon>Diaminobutyricimonas</taxon>
    </lineage>
</organism>
<dbReference type="OrthoDB" id="5495375at2"/>
<dbReference type="RefSeq" id="WP_100364251.1">
    <property type="nucleotide sequence ID" value="NZ_PGFF01000001.1"/>
</dbReference>
<accession>A0A2M9CJC6</accession>
<dbReference type="GO" id="GO:0016020">
    <property type="term" value="C:membrane"/>
    <property type="evidence" value="ECO:0007669"/>
    <property type="project" value="TreeGrafter"/>
</dbReference>
<dbReference type="PANTHER" id="PTHR43798:SF5">
    <property type="entry name" value="MONOACYLGLYCEROL LIPASE ABHD6"/>
    <property type="match status" value="1"/>
</dbReference>
<dbReference type="GO" id="GO:0046464">
    <property type="term" value="P:acylglycerol catabolic process"/>
    <property type="evidence" value="ECO:0007669"/>
    <property type="project" value="TreeGrafter"/>
</dbReference>